<sequence>MTEKVQELLKLIPAQCQRQDSTNDQIRDLYAVAVHFGLYDAADLIKVIAEKR</sequence>
<gene>
    <name evidence="1" type="ORF">RJN63_12370</name>
</gene>
<dbReference type="RefSeq" id="WP_284078292.1">
    <property type="nucleotide sequence ID" value="NZ_JAVLSM010000007.1"/>
</dbReference>
<name>A0AAE4GAK0_9BURK</name>
<organism evidence="1">
    <name type="scientific">Herbaspirillum huttiense subsp. nephrolepidis</name>
    <dbReference type="NCBI Taxonomy" id="3075126"/>
    <lineage>
        <taxon>Bacteria</taxon>
        <taxon>Pseudomonadati</taxon>
        <taxon>Pseudomonadota</taxon>
        <taxon>Betaproteobacteria</taxon>
        <taxon>Burkholderiales</taxon>
        <taxon>Oxalobacteraceae</taxon>
        <taxon>Herbaspirillum</taxon>
    </lineage>
</organism>
<evidence type="ECO:0000313" key="1">
    <source>
        <dbReference type="EMBL" id="MDT0337630.1"/>
    </source>
</evidence>
<reference evidence="1" key="1">
    <citation type="submission" date="2023-02" db="EMBL/GenBank/DDBJ databases">
        <title>Description of Herbaspirillum huttiense subsp. nephrolepsisexaltata and Herbaspirillum huttiense subsp. lycopersicon.</title>
        <authorList>
            <person name="Poudel M."/>
            <person name="Sharma A."/>
            <person name="Goss E."/>
            <person name="Tapia J.H."/>
            <person name="Harmon C.M."/>
            <person name="Jones J.B."/>
        </authorList>
    </citation>
    <scope>NUCLEOTIDE SEQUENCE</scope>
    <source>
        <strain evidence="1">NC40101</strain>
    </source>
</reference>
<accession>A0AAE4GAK0</accession>
<protein>
    <submittedName>
        <fullName evidence="1">Uncharacterized protein</fullName>
    </submittedName>
</protein>
<comment type="caution">
    <text evidence="1">The sequence shown here is derived from an EMBL/GenBank/DDBJ whole genome shotgun (WGS) entry which is preliminary data.</text>
</comment>
<dbReference type="AlphaFoldDB" id="A0AAE4GAK0"/>
<dbReference type="EMBL" id="JAVRAA010000005">
    <property type="protein sequence ID" value="MDT0337630.1"/>
    <property type="molecule type" value="Genomic_DNA"/>
</dbReference>
<proteinExistence type="predicted"/>